<proteinExistence type="predicted"/>
<organism evidence="2 3">
    <name type="scientific">Tetrapyrgos nigripes</name>
    <dbReference type="NCBI Taxonomy" id="182062"/>
    <lineage>
        <taxon>Eukaryota</taxon>
        <taxon>Fungi</taxon>
        <taxon>Dikarya</taxon>
        <taxon>Basidiomycota</taxon>
        <taxon>Agaricomycotina</taxon>
        <taxon>Agaricomycetes</taxon>
        <taxon>Agaricomycetidae</taxon>
        <taxon>Agaricales</taxon>
        <taxon>Marasmiineae</taxon>
        <taxon>Marasmiaceae</taxon>
        <taxon>Tetrapyrgos</taxon>
    </lineage>
</organism>
<evidence type="ECO:0000313" key="3">
    <source>
        <dbReference type="Proteomes" id="UP000559256"/>
    </source>
</evidence>
<reference evidence="2 3" key="1">
    <citation type="journal article" date="2020" name="ISME J.">
        <title>Uncovering the hidden diversity of litter-decomposition mechanisms in mushroom-forming fungi.</title>
        <authorList>
            <person name="Floudas D."/>
            <person name="Bentzer J."/>
            <person name="Ahren D."/>
            <person name="Johansson T."/>
            <person name="Persson P."/>
            <person name="Tunlid A."/>
        </authorList>
    </citation>
    <scope>NUCLEOTIDE SEQUENCE [LARGE SCALE GENOMIC DNA]</scope>
    <source>
        <strain evidence="2 3">CBS 291.85</strain>
    </source>
</reference>
<evidence type="ECO:0000256" key="1">
    <source>
        <dbReference type="SAM" id="MobiDB-lite"/>
    </source>
</evidence>
<feature type="region of interest" description="Disordered" evidence="1">
    <location>
        <begin position="38"/>
        <end position="80"/>
    </location>
</feature>
<protein>
    <submittedName>
        <fullName evidence="2">Uncharacterized protein</fullName>
    </submittedName>
</protein>
<keyword evidence="3" id="KW-1185">Reference proteome</keyword>
<dbReference type="AlphaFoldDB" id="A0A8H5GUH5"/>
<comment type="caution">
    <text evidence="2">The sequence shown here is derived from an EMBL/GenBank/DDBJ whole genome shotgun (WGS) entry which is preliminary data.</text>
</comment>
<accession>A0A8H5GUH5</accession>
<evidence type="ECO:0000313" key="2">
    <source>
        <dbReference type="EMBL" id="KAF5371293.1"/>
    </source>
</evidence>
<gene>
    <name evidence="2" type="ORF">D9758_004243</name>
</gene>
<name>A0A8H5GUH5_9AGAR</name>
<feature type="compositionally biased region" description="Polar residues" evidence="1">
    <location>
        <begin position="38"/>
        <end position="57"/>
    </location>
</feature>
<dbReference type="EMBL" id="JAACJM010000009">
    <property type="protein sequence ID" value="KAF5371293.1"/>
    <property type="molecule type" value="Genomic_DNA"/>
</dbReference>
<dbReference type="Proteomes" id="UP000559256">
    <property type="component" value="Unassembled WGS sequence"/>
</dbReference>
<sequence length="80" mass="9039">MSKVYAITMFALLNSRENLRKIVAGTGVESIHFNYEMNSMMQSQPHESHQPMSNTTARNEDGNGQPKNQDLVIGPEIHEH</sequence>